<dbReference type="AlphaFoldDB" id="A0A419DA43"/>
<accession>A0A419DA43</accession>
<dbReference type="PANTHER" id="PTHR33969:SF2">
    <property type="entry name" value="SEGREGATION AND CONDENSATION PROTEIN A"/>
    <property type="match status" value="1"/>
</dbReference>
<dbReference type="InterPro" id="IPR003768">
    <property type="entry name" value="ScpA"/>
</dbReference>
<dbReference type="PANTHER" id="PTHR33969">
    <property type="entry name" value="SEGREGATION AND CONDENSATION PROTEIN A"/>
    <property type="match status" value="1"/>
</dbReference>
<sequence length="229" mass="26473">MLAVKEKIFEGPLDLLLNLIEKEKLDISKISLAKITNDYLEKIKSINASNKNLADFLVVASKLLYLKSRALLPVLSPEEEEEIEDLESQLKEYKKFKELSGQFAEIIDKNQRSFEPGLRNSDFNLFLPPENVDMNFLMQVLQDALSKMPKEEEKKEKRVEVKVTLEEKMDHLHTIIKKSKKFSFKSVVKEAKTKGEVIVTFLALLEMIKRKMVRVEQNKNFADITVKGL</sequence>
<organism evidence="2 3">
    <name type="scientific">candidate division WS5 bacterium</name>
    <dbReference type="NCBI Taxonomy" id="2093353"/>
    <lineage>
        <taxon>Bacteria</taxon>
        <taxon>candidate division WS5</taxon>
    </lineage>
</organism>
<evidence type="ECO:0000256" key="1">
    <source>
        <dbReference type="ARBA" id="ARBA00044777"/>
    </source>
</evidence>
<dbReference type="Gene3D" id="6.10.250.2410">
    <property type="match status" value="1"/>
</dbReference>
<protein>
    <recommendedName>
        <fullName evidence="1">Segregation and condensation protein A</fullName>
    </recommendedName>
</protein>
<dbReference type="Gene3D" id="1.10.10.580">
    <property type="entry name" value="Structural maintenance of chromosome 1. Chain E"/>
    <property type="match status" value="1"/>
</dbReference>
<reference evidence="2 3" key="1">
    <citation type="journal article" date="2017" name="ISME J.">
        <title>Energy and carbon metabolisms in a deep terrestrial subsurface fluid microbial community.</title>
        <authorList>
            <person name="Momper L."/>
            <person name="Jungbluth S.P."/>
            <person name="Lee M.D."/>
            <person name="Amend J.P."/>
        </authorList>
    </citation>
    <scope>NUCLEOTIDE SEQUENCE [LARGE SCALE GENOMIC DNA]</scope>
    <source>
        <strain evidence="2">SURF_29</strain>
    </source>
</reference>
<name>A0A419DA43_9BACT</name>
<dbReference type="EMBL" id="QZJW01000055">
    <property type="protein sequence ID" value="RJO59985.1"/>
    <property type="molecule type" value="Genomic_DNA"/>
</dbReference>
<dbReference type="InterPro" id="IPR023093">
    <property type="entry name" value="ScpA-like_C"/>
</dbReference>
<dbReference type="Pfam" id="PF02616">
    <property type="entry name" value="SMC_ScpA"/>
    <property type="match status" value="1"/>
</dbReference>
<gene>
    <name evidence="2" type="ORF">C4544_06470</name>
</gene>
<evidence type="ECO:0000313" key="2">
    <source>
        <dbReference type="EMBL" id="RJO59985.1"/>
    </source>
</evidence>
<proteinExistence type="predicted"/>
<evidence type="ECO:0000313" key="3">
    <source>
        <dbReference type="Proteomes" id="UP000285655"/>
    </source>
</evidence>
<dbReference type="Proteomes" id="UP000285655">
    <property type="component" value="Unassembled WGS sequence"/>
</dbReference>
<comment type="caution">
    <text evidence="2">The sequence shown here is derived from an EMBL/GenBank/DDBJ whole genome shotgun (WGS) entry which is preliminary data.</text>
</comment>